<comment type="caution">
    <text evidence="1">The sequence shown here is derived from an EMBL/GenBank/DDBJ whole genome shotgun (WGS) entry which is preliminary data.</text>
</comment>
<evidence type="ECO:0000313" key="1">
    <source>
        <dbReference type="EMBL" id="GIY01618.1"/>
    </source>
</evidence>
<protein>
    <submittedName>
        <fullName evidence="1">Uncharacterized protein</fullName>
    </submittedName>
</protein>
<reference evidence="1 2" key="1">
    <citation type="submission" date="2021-06" db="EMBL/GenBank/DDBJ databases">
        <title>Caerostris darwini draft genome.</title>
        <authorList>
            <person name="Kono N."/>
            <person name="Arakawa K."/>
        </authorList>
    </citation>
    <scope>NUCLEOTIDE SEQUENCE [LARGE SCALE GENOMIC DNA]</scope>
</reference>
<sequence>MGIKQPDPIEQIFKSETIDFILEYTSGPSCAKQVEINDVNNAKASCPSEPVLQNDVNYSNVSSPSEPVFENGINDTNAPCFSRQEIQNRVNFINALCFCGLVFPNDVNNIDATSCSSGQVLENSTNPTNTPCSSGQDFQNRVNFTNAPCFSGLIFPKECVGVKGDSRKRRAHAPSNGRCQCYQPFVTHFALGWYATAFRVTPSPRSHWWFLGNRRELHSVTSVNDVGSAQALCSTWIDG</sequence>
<gene>
    <name evidence="1" type="ORF">CDAR_276241</name>
</gene>
<dbReference type="AlphaFoldDB" id="A0AAV4PW23"/>
<name>A0AAV4PW23_9ARAC</name>
<organism evidence="1 2">
    <name type="scientific">Caerostris darwini</name>
    <dbReference type="NCBI Taxonomy" id="1538125"/>
    <lineage>
        <taxon>Eukaryota</taxon>
        <taxon>Metazoa</taxon>
        <taxon>Ecdysozoa</taxon>
        <taxon>Arthropoda</taxon>
        <taxon>Chelicerata</taxon>
        <taxon>Arachnida</taxon>
        <taxon>Araneae</taxon>
        <taxon>Araneomorphae</taxon>
        <taxon>Entelegynae</taxon>
        <taxon>Araneoidea</taxon>
        <taxon>Araneidae</taxon>
        <taxon>Caerostris</taxon>
    </lineage>
</organism>
<accession>A0AAV4PW23</accession>
<proteinExistence type="predicted"/>
<evidence type="ECO:0000313" key="2">
    <source>
        <dbReference type="Proteomes" id="UP001054837"/>
    </source>
</evidence>
<dbReference type="EMBL" id="BPLQ01003595">
    <property type="protein sequence ID" value="GIY01618.1"/>
    <property type="molecule type" value="Genomic_DNA"/>
</dbReference>
<keyword evidence="2" id="KW-1185">Reference proteome</keyword>
<dbReference type="Proteomes" id="UP001054837">
    <property type="component" value="Unassembled WGS sequence"/>
</dbReference>